<evidence type="ECO:0000256" key="3">
    <source>
        <dbReference type="ARBA" id="ARBA00023135"/>
    </source>
</evidence>
<evidence type="ECO:0000256" key="5">
    <source>
        <dbReference type="SAM" id="MobiDB-lite"/>
    </source>
</evidence>
<evidence type="ECO:0000256" key="4">
    <source>
        <dbReference type="ARBA" id="ARBA00023274"/>
    </source>
</evidence>
<proteinExistence type="predicted"/>
<dbReference type="OrthoDB" id="2190947at2759"/>
<dbReference type="InterPro" id="IPR002778">
    <property type="entry name" value="Signal_recog_particle_SRP19"/>
</dbReference>
<dbReference type="GO" id="GO:0005786">
    <property type="term" value="C:signal recognition particle, endoplasmic reticulum targeting"/>
    <property type="evidence" value="ECO:0007669"/>
    <property type="project" value="UniProtKB-KW"/>
</dbReference>
<dbReference type="Gene3D" id="3.30.56.30">
    <property type="entry name" value="Signal recognition particle, SRP19-like subunit"/>
    <property type="match status" value="1"/>
</dbReference>
<dbReference type="GO" id="GO:0008312">
    <property type="term" value="F:7S RNA binding"/>
    <property type="evidence" value="ECO:0007669"/>
    <property type="project" value="InterPro"/>
</dbReference>
<evidence type="ECO:0008006" key="8">
    <source>
        <dbReference type="Google" id="ProtNLM"/>
    </source>
</evidence>
<name>A0A8H7QGQ7_9FUNG</name>
<dbReference type="PANTHER" id="PTHR17453">
    <property type="entry name" value="SIGNAL RECOGNITION PARTICLE 19 KD PROTEIN"/>
    <property type="match status" value="1"/>
</dbReference>
<feature type="compositionally biased region" description="Acidic residues" evidence="5">
    <location>
        <begin position="17"/>
        <end position="27"/>
    </location>
</feature>
<evidence type="ECO:0000256" key="2">
    <source>
        <dbReference type="ARBA" id="ARBA00022490"/>
    </source>
</evidence>
<comment type="subcellular location">
    <subcellularLocation>
        <location evidence="1">Cytoplasm</location>
    </subcellularLocation>
</comment>
<gene>
    <name evidence="6" type="ORF">INT47_001594</name>
</gene>
<feature type="compositionally biased region" description="Polar residues" evidence="5">
    <location>
        <begin position="1"/>
        <end position="14"/>
    </location>
</feature>
<feature type="compositionally biased region" description="Low complexity" evidence="5">
    <location>
        <begin position="28"/>
        <end position="43"/>
    </location>
</feature>
<evidence type="ECO:0000313" key="7">
    <source>
        <dbReference type="Proteomes" id="UP000603453"/>
    </source>
</evidence>
<sequence length="327" mass="35601">MSMLNNLKQTQKNSIFLDDDDDMDIDNMDFPLPSDGPSSSSGPSLGGMGGMGGMPDMAQMQKMMQSMGMGDMAGMGGMGMGGAQRPSAASGRDSGFVAVATGPGGNVRKMNPEEYKDWVCVYPCYIDADKSLEEGRKISKEKSVKSPHAYHMAIACQKLGLSAVYENKCHPRDWANVGRVKVQLKNRANFYVHEDITSRKQLFIAIAQLLPQVQKEGDVPKSIVTPLTTLTEIEALADEQRRAQGLPTLSEMQGQQQAIQPPAPAPAKAKKQKVKLATIIVSAPFVVVTSWILYKRVVLGEKPRVSDGSAVRPMGVKERDERDNKIL</sequence>
<feature type="region of interest" description="Disordered" evidence="5">
    <location>
        <begin position="1"/>
        <end position="52"/>
    </location>
</feature>
<feature type="compositionally biased region" description="Basic and acidic residues" evidence="5">
    <location>
        <begin position="315"/>
        <end position="327"/>
    </location>
</feature>
<feature type="region of interest" description="Disordered" evidence="5">
    <location>
        <begin position="306"/>
        <end position="327"/>
    </location>
</feature>
<keyword evidence="7" id="KW-1185">Reference proteome</keyword>
<dbReference type="SUPFAM" id="SSF69695">
    <property type="entry name" value="SRP19"/>
    <property type="match status" value="1"/>
</dbReference>
<evidence type="ECO:0000256" key="1">
    <source>
        <dbReference type="ARBA" id="ARBA00004496"/>
    </source>
</evidence>
<keyword evidence="3" id="KW-0733">Signal recognition particle</keyword>
<organism evidence="6 7">
    <name type="scientific">Mucor saturninus</name>
    <dbReference type="NCBI Taxonomy" id="64648"/>
    <lineage>
        <taxon>Eukaryota</taxon>
        <taxon>Fungi</taxon>
        <taxon>Fungi incertae sedis</taxon>
        <taxon>Mucoromycota</taxon>
        <taxon>Mucoromycotina</taxon>
        <taxon>Mucoromycetes</taxon>
        <taxon>Mucorales</taxon>
        <taxon>Mucorineae</taxon>
        <taxon>Mucoraceae</taxon>
        <taxon>Mucor</taxon>
    </lineage>
</organism>
<dbReference type="EMBL" id="JAEPRD010000312">
    <property type="protein sequence ID" value="KAG2192183.1"/>
    <property type="molecule type" value="Genomic_DNA"/>
</dbReference>
<dbReference type="InterPro" id="IPR036521">
    <property type="entry name" value="SRP19-like_sf"/>
</dbReference>
<dbReference type="GO" id="GO:0006617">
    <property type="term" value="P:SRP-dependent cotranslational protein targeting to membrane, signal sequence recognition"/>
    <property type="evidence" value="ECO:0007669"/>
    <property type="project" value="TreeGrafter"/>
</dbReference>
<comment type="caution">
    <text evidence="6">The sequence shown here is derived from an EMBL/GenBank/DDBJ whole genome shotgun (WGS) entry which is preliminary data.</text>
</comment>
<reference evidence="6" key="1">
    <citation type="submission" date="2020-12" db="EMBL/GenBank/DDBJ databases">
        <title>Metabolic potential, ecology and presence of endohyphal bacteria is reflected in genomic diversity of Mucoromycotina.</title>
        <authorList>
            <person name="Muszewska A."/>
            <person name="Okrasinska A."/>
            <person name="Steczkiewicz K."/>
            <person name="Drgas O."/>
            <person name="Orlowska M."/>
            <person name="Perlinska-Lenart U."/>
            <person name="Aleksandrzak-Piekarczyk T."/>
            <person name="Szatraj K."/>
            <person name="Zielenkiewicz U."/>
            <person name="Pilsyk S."/>
            <person name="Malc E."/>
            <person name="Mieczkowski P."/>
            <person name="Kruszewska J.S."/>
            <person name="Biernat P."/>
            <person name="Pawlowska J."/>
        </authorList>
    </citation>
    <scope>NUCLEOTIDE SEQUENCE</scope>
    <source>
        <strain evidence="6">WA0000017839</strain>
    </source>
</reference>
<evidence type="ECO:0000313" key="6">
    <source>
        <dbReference type="EMBL" id="KAG2192183.1"/>
    </source>
</evidence>
<dbReference type="Pfam" id="PF01922">
    <property type="entry name" value="SRP19"/>
    <property type="match status" value="1"/>
</dbReference>
<dbReference type="Proteomes" id="UP000603453">
    <property type="component" value="Unassembled WGS sequence"/>
</dbReference>
<keyword evidence="2" id="KW-0963">Cytoplasm</keyword>
<protein>
    <recommendedName>
        <fullName evidence="8">Signal recognition particle, SRP19 subunit</fullName>
    </recommendedName>
</protein>
<accession>A0A8H7QGQ7</accession>
<keyword evidence="4" id="KW-0687">Ribonucleoprotein</keyword>
<dbReference type="PANTHER" id="PTHR17453:SF0">
    <property type="entry name" value="SIGNAL RECOGNITION PARTICLE 19 KDA PROTEIN"/>
    <property type="match status" value="1"/>
</dbReference>
<dbReference type="AlphaFoldDB" id="A0A8H7QGQ7"/>